<feature type="signal peptide" evidence="2">
    <location>
        <begin position="1"/>
        <end position="17"/>
    </location>
</feature>
<dbReference type="EMBL" id="JAWDGP010001445">
    <property type="protein sequence ID" value="KAK3791710.1"/>
    <property type="molecule type" value="Genomic_DNA"/>
</dbReference>
<keyword evidence="1" id="KW-0812">Transmembrane</keyword>
<reference evidence="3" key="1">
    <citation type="journal article" date="2023" name="G3 (Bethesda)">
        <title>A reference genome for the long-term kleptoplast-retaining sea slug Elysia crispata morphotype clarki.</title>
        <authorList>
            <person name="Eastman K.E."/>
            <person name="Pendleton A.L."/>
            <person name="Shaikh M.A."/>
            <person name="Suttiyut T."/>
            <person name="Ogas R."/>
            <person name="Tomko P."/>
            <person name="Gavelis G."/>
            <person name="Widhalm J.R."/>
            <person name="Wisecaver J.H."/>
        </authorList>
    </citation>
    <scope>NUCLEOTIDE SEQUENCE</scope>
    <source>
        <strain evidence="3">ECLA1</strain>
    </source>
</reference>
<name>A0AAE1AQ87_9GAST</name>
<feature type="transmembrane region" description="Helical" evidence="1">
    <location>
        <begin position="58"/>
        <end position="77"/>
    </location>
</feature>
<feature type="chain" id="PRO_5042023927" description="Secreted protein" evidence="2">
    <location>
        <begin position="18"/>
        <end position="105"/>
    </location>
</feature>
<keyword evidence="4" id="KW-1185">Reference proteome</keyword>
<evidence type="ECO:0000256" key="1">
    <source>
        <dbReference type="SAM" id="Phobius"/>
    </source>
</evidence>
<evidence type="ECO:0000313" key="4">
    <source>
        <dbReference type="Proteomes" id="UP001283361"/>
    </source>
</evidence>
<keyword evidence="2" id="KW-0732">Signal</keyword>
<organism evidence="3 4">
    <name type="scientific">Elysia crispata</name>
    <name type="common">lettuce slug</name>
    <dbReference type="NCBI Taxonomy" id="231223"/>
    <lineage>
        <taxon>Eukaryota</taxon>
        <taxon>Metazoa</taxon>
        <taxon>Spiralia</taxon>
        <taxon>Lophotrochozoa</taxon>
        <taxon>Mollusca</taxon>
        <taxon>Gastropoda</taxon>
        <taxon>Heterobranchia</taxon>
        <taxon>Euthyneura</taxon>
        <taxon>Panpulmonata</taxon>
        <taxon>Sacoglossa</taxon>
        <taxon>Placobranchoidea</taxon>
        <taxon>Plakobranchidae</taxon>
        <taxon>Elysia</taxon>
    </lineage>
</organism>
<dbReference type="AlphaFoldDB" id="A0AAE1AQ87"/>
<accession>A0AAE1AQ87</accession>
<keyword evidence="1" id="KW-1133">Transmembrane helix</keyword>
<dbReference type="Proteomes" id="UP001283361">
    <property type="component" value="Unassembled WGS sequence"/>
</dbReference>
<keyword evidence="1" id="KW-0472">Membrane</keyword>
<comment type="caution">
    <text evidence="3">The sequence shown here is derived from an EMBL/GenBank/DDBJ whole genome shotgun (WGS) entry which is preliminary data.</text>
</comment>
<evidence type="ECO:0008006" key="5">
    <source>
        <dbReference type="Google" id="ProtNLM"/>
    </source>
</evidence>
<evidence type="ECO:0000256" key="2">
    <source>
        <dbReference type="SAM" id="SignalP"/>
    </source>
</evidence>
<evidence type="ECO:0000313" key="3">
    <source>
        <dbReference type="EMBL" id="KAK3791710.1"/>
    </source>
</evidence>
<protein>
    <recommendedName>
        <fullName evidence="5">Secreted protein</fullName>
    </recommendedName>
</protein>
<proteinExistence type="predicted"/>
<sequence length="105" mass="11503">MIFCALLTASVAPPVSKDSVASPNSWLYVRRAASAAFDISGVHFEKPRCFLTRSLPPLWEAIVVSLFGLPVFSFIRWTSVFALRRKRPCLSTINSDKSGTSGLSP</sequence>
<gene>
    <name evidence="3" type="ORF">RRG08_031945</name>
</gene>